<keyword evidence="5" id="KW-0418">Kinase</keyword>
<evidence type="ECO:0000313" key="11">
    <source>
        <dbReference type="EMBL" id="AFZ70475.1"/>
    </source>
</evidence>
<comment type="function">
    <text evidence="7">Polynucleotide kinase that can phosphorylate the 5'-hydroxyl groups of both single-stranded RNA (ssRNA) and single-stranded DNA (ssDNA). Exhibits a strong preference for ssRNA.</text>
</comment>
<dbReference type="GO" id="GO:0051734">
    <property type="term" value="F:ATP-dependent polynucleotide 5'-hydroxyl-kinase activity"/>
    <property type="evidence" value="ECO:0007669"/>
    <property type="project" value="UniProtKB-EC"/>
</dbReference>
<proteinExistence type="predicted"/>
<dbReference type="InterPro" id="IPR032319">
    <property type="entry name" value="CLP1_P"/>
</dbReference>
<dbReference type="eggNOG" id="arCOG04127">
    <property type="taxonomic scope" value="Archaea"/>
</dbReference>
<comment type="catalytic activity">
    <reaction evidence="9">
        <text>a 5'-end dephospho-2'-deoxyribonucleoside-DNA + ATP = a 5'-end 5'-phospho-2'-deoxyribonucleoside-DNA + ADP + H(+)</text>
        <dbReference type="Rhea" id="RHEA:15669"/>
        <dbReference type="Rhea" id="RHEA-COMP:13180"/>
        <dbReference type="Rhea" id="RHEA-COMP:13184"/>
        <dbReference type="ChEBI" id="CHEBI:15378"/>
        <dbReference type="ChEBI" id="CHEBI:30616"/>
        <dbReference type="ChEBI" id="CHEBI:136412"/>
        <dbReference type="ChEBI" id="CHEBI:136416"/>
        <dbReference type="ChEBI" id="CHEBI:456216"/>
        <dbReference type="EC" id="2.7.1.78"/>
    </reaction>
</comment>
<evidence type="ECO:0000313" key="12">
    <source>
        <dbReference type="Proteomes" id="UP000010469"/>
    </source>
</evidence>
<dbReference type="KEGG" id="clg:Calag_0730"/>
<dbReference type="RefSeq" id="WP_015232372.1">
    <property type="nucleotide sequence ID" value="NC_019791.1"/>
</dbReference>
<dbReference type="AlphaFoldDB" id="L0ABQ3"/>
<evidence type="ECO:0000256" key="1">
    <source>
        <dbReference type="ARBA" id="ARBA00001968"/>
    </source>
</evidence>
<evidence type="ECO:0000256" key="9">
    <source>
        <dbReference type="ARBA" id="ARBA00044673"/>
    </source>
</evidence>
<evidence type="ECO:0000256" key="4">
    <source>
        <dbReference type="ARBA" id="ARBA00022741"/>
    </source>
</evidence>
<evidence type="ECO:0000259" key="10">
    <source>
        <dbReference type="Pfam" id="PF16575"/>
    </source>
</evidence>
<protein>
    <recommendedName>
        <fullName evidence="2">polynucleotide 5'-hydroxyl-kinase</fullName>
        <ecNumber evidence="2">2.7.1.78</ecNumber>
    </recommendedName>
</protein>
<organism evidence="11 12">
    <name type="scientific">Caldisphaera lagunensis (strain DSM 15908 / JCM 11604 / ANMR 0165 / IC-154)</name>
    <dbReference type="NCBI Taxonomy" id="1056495"/>
    <lineage>
        <taxon>Archaea</taxon>
        <taxon>Thermoproteota</taxon>
        <taxon>Thermoprotei</taxon>
        <taxon>Acidilobales</taxon>
        <taxon>Caldisphaeraceae</taxon>
        <taxon>Caldisphaera</taxon>
    </lineage>
</organism>
<dbReference type="EMBL" id="CP003378">
    <property type="protein sequence ID" value="AFZ70475.1"/>
    <property type="molecule type" value="Genomic_DNA"/>
</dbReference>
<evidence type="ECO:0000256" key="3">
    <source>
        <dbReference type="ARBA" id="ARBA00022679"/>
    </source>
</evidence>
<dbReference type="PANTHER" id="PTHR12755">
    <property type="entry name" value="CLEAVAGE/POLYADENYLATION FACTOR IA SUBUNIT CLP1P"/>
    <property type="match status" value="1"/>
</dbReference>
<dbReference type="Proteomes" id="UP000010469">
    <property type="component" value="Chromosome"/>
</dbReference>
<feature type="domain" description="Clp1 P-loop" evidence="10">
    <location>
        <begin position="94"/>
        <end position="255"/>
    </location>
</feature>
<dbReference type="InterPro" id="IPR027417">
    <property type="entry name" value="P-loop_NTPase"/>
</dbReference>
<dbReference type="PANTHER" id="PTHR12755:SF3">
    <property type="entry name" value="POLYNUCLEOTIDE 5'-HYDROXYL-KINASE NOL9"/>
    <property type="match status" value="1"/>
</dbReference>
<sequence>MNCEKFDGSYILLGPSSVVIINGEVEILGFDINKKINKKIIVPIGRSIPIKANNACLNINPSSKNIVKVESKTNEIFEKIYNEIFEKRKILIIGPTDSGKSTLAAFLINRFYSKGIRAKIMSADLGQNEVYCPTFVSTAEIDPPYIPGWKGSIANVKSCFVGDISSFHNKQKYIECIEKLGKDDNLIIDTDGLVNEEAIKLKLSLIQNIDIDAVISIDLNYEITNLNNIKIIQVNKLFNKEKSRYERKENRDRLISQCILSSRKRIINLNEINITNKENLFPGSIAGIESPDGNQYFGLIYKIINDNAVLITEYDSKINRIEVGKLTLNINNYKNLIESL</sequence>
<dbReference type="GeneID" id="14211990"/>
<keyword evidence="4" id="KW-0547">Nucleotide-binding</keyword>
<evidence type="ECO:0000256" key="2">
    <source>
        <dbReference type="ARBA" id="ARBA00012157"/>
    </source>
</evidence>
<dbReference type="FunCoup" id="L0ABQ3">
    <property type="interactions" value="10"/>
</dbReference>
<evidence type="ECO:0000256" key="5">
    <source>
        <dbReference type="ARBA" id="ARBA00022777"/>
    </source>
</evidence>
<dbReference type="InterPro" id="IPR045116">
    <property type="entry name" value="Clp1/Grc3"/>
</dbReference>
<evidence type="ECO:0000256" key="8">
    <source>
        <dbReference type="ARBA" id="ARBA00044641"/>
    </source>
</evidence>
<dbReference type="InParanoid" id="L0ABQ3"/>
<reference evidence="12" key="1">
    <citation type="submission" date="2012-03" db="EMBL/GenBank/DDBJ databases">
        <title>Complete genome of Caldisphaera lagunensis DSM 15908.</title>
        <authorList>
            <person name="Lucas S."/>
            <person name="Copeland A."/>
            <person name="Lapidus A."/>
            <person name="Glavina del Rio T."/>
            <person name="Dalin E."/>
            <person name="Tice H."/>
            <person name="Bruce D."/>
            <person name="Goodwin L."/>
            <person name="Pitluck S."/>
            <person name="Peters L."/>
            <person name="Mikhailova N."/>
            <person name="Teshima H."/>
            <person name="Kyrpides N."/>
            <person name="Mavromatis K."/>
            <person name="Ivanova N."/>
            <person name="Brettin T."/>
            <person name="Detter J.C."/>
            <person name="Han C."/>
            <person name="Larimer F."/>
            <person name="Land M."/>
            <person name="Hauser L."/>
            <person name="Markowitz V."/>
            <person name="Cheng J.-F."/>
            <person name="Hugenholtz P."/>
            <person name="Woyke T."/>
            <person name="Wu D."/>
            <person name="Spring S."/>
            <person name="Schroeder M."/>
            <person name="Brambilla E."/>
            <person name="Klenk H.-P."/>
            <person name="Eisen J.A."/>
        </authorList>
    </citation>
    <scope>NUCLEOTIDE SEQUENCE [LARGE SCALE GENOMIC DNA]</scope>
    <source>
        <strain evidence="12">DSM 15908 / JCM 11604 / IC-154</strain>
    </source>
</reference>
<comment type="cofactor">
    <cofactor evidence="1">
        <name>a divalent metal cation</name>
        <dbReference type="ChEBI" id="CHEBI:60240"/>
    </cofactor>
</comment>
<evidence type="ECO:0000256" key="7">
    <source>
        <dbReference type="ARBA" id="ARBA00024737"/>
    </source>
</evidence>
<keyword evidence="12" id="KW-1185">Reference proteome</keyword>
<dbReference type="HOGENOM" id="CLU_830540_0_0_2"/>
<dbReference type="STRING" id="1056495.Calag_0730"/>
<dbReference type="SUPFAM" id="SSF52540">
    <property type="entry name" value="P-loop containing nucleoside triphosphate hydrolases"/>
    <property type="match status" value="1"/>
</dbReference>
<dbReference type="OrthoDB" id="359472at2157"/>
<dbReference type="EC" id="2.7.1.78" evidence="2"/>
<dbReference type="GO" id="GO:0006396">
    <property type="term" value="P:RNA processing"/>
    <property type="evidence" value="ECO:0007669"/>
    <property type="project" value="InterPro"/>
</dbReference>
<gene>
    <name evidence="11" type="ordered locus">Calag_0730</name>
</gene>
<keyword evidence="3" id="KW-0808">Transferase</keyword>
<evidence type="ECO:0000256" key="6">
    <source>
        <dbReference type="ARBA" id="ARBA00022840"/>
    </source>
</evidence>
<comment type="catalytic activity">
    <reaction evidence="8">
        <text>a 5'-end dephospho-ribonucleoside-RNA + ATP = a 5'-end 5'-phospho-ribonucleoside-RNA + ADP + H(+)</text>
        <dbReference type="Rhea" id="RHEA:54580"/>
        <dbReference type="Rhea" id="RHEA-COMP:13936"/>
        <dbReference type="Rhea" id="RHEA-COMP:15179"/>
        <dbReference type="ChEBI" id="CHEBI:15378"/>
        <dbReference type="ChEBI" id="CHEBI:30616"/>
        <dbReference type="ChEBI" id="CHEBI:138282"/>
        <dbReference type="ChEBI" id="CHEBI:138284"/>
        <dbReference type="ChEBI" id="CHEBI:456216"/>
        <dbReference type="EC" id="2.7.1.78"/>
    </reaction>
</comment>
<dbReference type="Pfam" id="PF16575">
    <property type="entry name" value="CLP1_P"/>
    <property type="match status" value="1"/>
</dbReference>
<name>L0ABQ3_CALLD</name>
<dbReference type="Gene3D" id="3.40.50.300">
    <property type="entry name" value="P-loop containing nucleotide triphosphate hydrolases"/>
    <property type="match status" value="1"/>
</dbReference>
<accession>L0ABQ3</accession>
<dbReference type="GO" id="GO:0005524">
    <property type="term" value="F:ATP binding"/>
    <property type="evidence" value="ECO:0007669"/>
    <property type="project" value="UniProtKB-KW"/>
</dbReference>
<keyword evidence="6" id="KW-0067">ATP-binding</keyword>